<comment type="caution">
    <text evidence="1">The sequence shown here is derived from an EMBL/GenBank/DDBJ whole genome shotgun (WGS) entry which is preliminary data.</text>
</comment>
<dbReference type="InterPro" id="IPR011049">
    <property type="entry name" value="Serralysin-like_metalloprot_C"/>
</dbReference>
<proteinExistence type="predicted"/>
<sequence>MGHNPGHDTMNGGAGRDLINLWIKRGDVVEDNEDVGIDGLTVRITSVNSQGSFTGHARTDIGGDASVRFTNFEVGWTHQGNDVLNASGATVSANGTGVNFNTRWGHDRLIGSVGNDTLDGSEGRDTINAGRGDDDIWVGAEANGDGNRDVLIFRAGDGADQVHGFDSGLDVLDLGGRGYSASETSSGTLLDFGNGDSILLHGVYDFI</sequence>
<gene>
    <name evidence="1" type="ORF">ACFFIZ_18515</name>
</gene>
<evidence type="ECO:0000313" key="1">
    <source>
        <dbReference type="EMBL" id="MFC0202244.1"/>
    </source>
</evidence>
<accession>A0ABV6CNB6</accession>
<dbReference type="Proteomes" id="UP001589795">
    <property type="component" value="Unassembled WGS sequence"/>
</dbReference>
<reference evidence="1 2" key="1">
    <citation type="submission" date="2024-09" db="EMBL/GenBank/DDBJ databases">
        <authorList>
            <person name="Sun Q."/>
            <person name="Mori K."/>
        </authorList>
    </citation>
    <scope>NUCLEOTIDE SEQUENCE [LARGE SCALE GENOMIC DNA]</scope>
    <source>
        <strain evidence="1 2">CCM 7904</strain>
    </source>
</reference>
<name>A0ABV6CNB6_9RHOB</name>
<dbReference type="SUPFAM" id="SSF51120">
    <property type="entry name" value="beta-Roll"/>
    <property type="match status" value="1"/>
</dbReference>
<dbReference type="EMBL" id="JBHLWQ010000180">
    <property type="protein sequence ID" value="MFC0202244.1"/>
    <property type="molecule type" value="Genomic_DNA"/>
</dbReference>
<dbReference type="Pfam" id="PF00353">
    <property type="entry name" value="HemolysinCabind"/>
    <property type="match status" value="2"/>
</dbReference>
<evidence type="ECO:0000313" key="2">
    <source>
        <dbReference type="Proteomes" id="UP001589795"/>
    </source>
</evidence>
<keyword evidence="2" id="KW-1185">Reference proteome</keyword>
<protein>
    <submittedName>
        <fullName evidence="1">Calcium-binding protein</fullName>
    </submittedName>
</protein>
<organism evidence="1 2">
    <name type="scientific">Paracoccus rhizosphaerae</name>
    <dbReference type="NCBI Taxonomy" id="1133347"/>
    <lineage>
        <taxon>Bacteria</taxon>
        <taxon>Pseudomonadati</taxon>
        <taxon>Pseudomonadota</taxon>
        <taxon>Alphaproteobacteria</taxon>
        <taxon>Rhodobacterales</taxon>
        <taxon>Paracoccaceae</taxon>
        <taxon>Paracoccus</taxon>
    </lineage>
</organism>
<dbReference type="RefSeq" id="WP_265507529.1">
    <property type="nucleotide sequence ID" value="NZ_JAOTBE010000035.1"/>
</dbReference>
<dbReference type="InterPro" id="IPR001343">
    <property type="entry name" value="Hemolysn_Ca-bd"/>
</dbReference>
<dbReference type="Gene3D" id="2.150.10.10">
    <property type="entry name" value="Serralysin-like metalloprotease, C-terminal"/>
    <property type="match status" value="1"/>
</dbReference>
<dbReference type="PRINTS" id="PR00313">
    <property type="entry name" value="CABNDNGRPT"/>
</dbReference>